<dbReference type="AlphaFoldDB" id="A0A0C3GDC2"/>
<dbReference type="HOGENOM" id="CLU_013929_8_5_1"/>
<organism evidence="1 2">
    <name type="scientific">Oidiodendron maius (strain Zn)</name>
    <dbReference type="NCBI Taxonomy" id="913774"/>
    <lineage>
        <taxon>Eukaryota</taxon>
        <taxon>Fungi</taxon>
        <taxon>Dikarya</taxon>
        <taxon>Ascomycota</taxon>
        <taxon>Pezizomycotina</taxon>
        <taxon>Leotiomycetes</taxon>
        <taxon>Leotiomycetes incertae sedis</taxon>
        <taxon>Myxotrichaceae</taxon>
        <taxon>Oidiodendron</taxon>
    </lineage>
</organism>
<evidence type="ECO:0008006" key="3">
    <source>
        <dbReference type="Google" id="ProtNLM"/>
    </source>
</evidence>
<dbReference type="OrthoDB" id="3434752at2759"/>
<gene>
    <name evidence="1" type="ORF">OIDMADRAFT_136550</name>
</gene>
<dbReference type="InParanoid" id="A0A0C3GDC2"/>
<evidence type="ECO:0000313" key="2">
    <source>
        <dbReference type="Proteomes" id="UP000054321"/>
    </source>
</evidence>
<reference evidence="1 2" key="1">
    <citation type="submission" date="2014-04" db="EMBL/GenBank/DDBJ databases">
        <authorList>
            <consortium name="DOE Joint Genome Institute"/>
            <person name="Kuo A."/>
            <person name="Martino E."/>
            <person name="Perotto S."/>
            <person name="Kohler A."/>
            <person name="Nagy L.G."/>
            <person name="Floudas D."/>
            <person name="Copeland A."/>
            <person name="Barry K.W."/>
            <person name="Cichocki N."/>
            <person name="Veneault-Fourrey C."/>
            <person name="LaButti K."/>
            <person name="Lindquist E.A."/>
            <person name="Lipzen A."/>
            <person name="Lundell T."/>
            <person name="Morin E."/>
            <person name="Murat C."/>
            <person name="Sun H."/>
            <person name="Tunlid A."/>
            <person name="Henrissat B."/>
            <person name="Grigoriev I.V."/>
            <person name="Hibbett D.S."/>
            <person name="Martin F."/>
            <person name="Nordberg H.P."/>
            <person name="Cantor M.N."/>
            <person name="Hua S.X."/>
        </authorList>
    </citation>
    <scope>NUCLEOTIDE SEQUENCE [LARGE SCALE GENOMIC DNA]</scope>
    <source>
        <strain evidence="1 2">Zn</strain>
    </source>
</reference>
<feature type="non-terminal residue" evidence="1">
    <location>
        <position position="1"/>
    </location>
</feature>
<dbReference type="Proteomes" id="UP000054321">
    <property type="component" value="Unassembled WGS sequence"/>
</dbReference>
<sequence length="62" mass="7228">DPSLTVRYAAKIYNVCYTILLRWCSSQQLRCDILPKSRKLTDSEEKAIVQYILYIDSKGFPI</sequence>
<dbReference type="EMBL" id="KN832891">
    <property type="protein sequence ID" value="KIM94160.1"/>
    <property type="molecule type" value="Genomic_DNA"/>
</dbReference>
<name>A0A0C3GDC2_OIDMZ</name>
<evidence type="ECO:0000313" key="1">
    <source>
        <dbReference type="EMBL" id="KIM94160.1"/>
    </source>
</evidence>
<protein>
    <recommendedName>
        <fullName evidence="3">HTH psq-type domain-containing protein</fullName>
    </recommendedName>
</protein>
<keyword evidence="2" id="KW-1185">Reference proteome</keyword>
<accession>A0A0C3GDC2</accession>
<proteinExistence type="predicted"/>
<reference evidence="2" key="2">
    <citation type="submission" date="2015-01" db="EMBL/GenBank/DDBJ databases">
        <title>Evolutionary Origins and Diversification of the Mycorrhizal Mutualists.</title>
        <authorList>
            <consortium name="DOE Joint Genome Institute"/>
            <consortium name="Mycorrhizal Genomics Consortium"/>
            <person name="Kohler A."/>
            <person name="Kuo A."/>
            <person name="Nagy L.G."/>
            <person name="Floudas D."/>
            <person name="Copeland A."/>
            <person name="Barry K.W."/>
            <person name="Cichocki N."/>
            <person name="Veneault-Fourrey C."/>
            <person name="LaButti K."/>
            <person name="Lindquist E.A."/>
            <person name="Lipzen A."/>
            <person name="Lundell T."/>
            <person name="Morin E."/>
            <person name="Murat C."/>
            <person name="Riley R."/>
            <person name="Ohm R."/>
            <person name="Sun H."/>
            <person name="Tunlid A."/>
            <person name="Henrissat B."/>
            <person name="Grigoriev I.V."/>
            <person name="Hibbett D.S."/>
            <person name="Martin F."/>
        </authorList>
    </citation>
    <scope>NUCLEOTIDE SEQUENCE [LARGE SCALE GENOMIC DNA]</scope>
    <source>
        <strain evidence="2">Zn</strain>
    </source>
</reference>